<dbReference type="InterPro" id="IPR001670">
    <property type="entry name" value="ADH_Fe/GldA"/>
</dbReference>
<dbReference type="STRING" id="1325735.A0A428SDM0"/>
<evidence type="ECO:0000313" key="4">
    <source>
        <dbReference type="EMBL" id="RSL87870.1"/>
    </source>
</evidence>
<evidence type="ECO:0000256" key="2">
    <source>
        <dbReference type="SAM" id="MobiDB-lite"/>
    </source>
</evidence>
<reference evidence="4 5" key="1">
    <citation type="submission" date="2017-06" db="EMBL/GenBank/DDBJ databases">
        <title>Comparative genomic analysis of Ambrosia Fusariam Clade fungi.</title>
        <authorList>
            <person name="Stajich J.E."/>
            <person name="Carrillo J."/>
            <person name="Kijimoto T."/>
            <person name="Eskalen A."/>
            <person name="O'Donnell K."/>
            <person name="Kasson M."/>
        </authorList>
    </citation>
    <scope>NUCLEOTIDE SEQUENCE [LARGE SCALE GENOMIC DNA]</scope>
    <source>
        <strain evidence="4 5">NRRL62579</strain>
    </source>
</reference>
<dbReference type="GO" id="GO:0016491">
    <property type="term" value="F:oxidoreductase activity"/>
    <property type="evidence" value="ECO:0007669"/>
    <property type="project" value="UniProtKB-KW"/>
</dbReference>
<keyword evidence="5" id="KW-1185">Reference proteome</keyword>
<organism evidence="4 5">
    <name type="scientific">Fusarium oligoseptatum</name>
    <dbReference type="NCBI Taxonomy" id="2604345"/>
    <lineage>
        <taxon>Eukaryota</taxon>
        <taxon>Fungi</taxon>
        <taxon>Dikarya</taxon>
        <taxon>Ascomycota</taxon>
        <taxon>Pezizomycotina</taxon>
        <taxon>Sordariomycetes</taxon>
        <taxon>Hypocreomycetidae</taxon>
        <taxon>Hypocreales</taxon>
        <taxon>Nectriaceae</taxon>
        <taxon>Fusarium</taxon>
        <taxon>Fusarium solani species complex</taxon>
    </lineage>
</organism>
<proteinExistence type="predicted"/>
<dbReference type="EMBL" id="NKCK01000271">
    <property type="protein sequence ID" value="RSL87870.1"/>
    <property type="molecule type" value="Genomic_DNA"/>
</dbReference>
<accession>A0A428SDM0</accession>
<evidence type="ECO:0000313" key="5">
    <source>
        <dbReference type="Proteomes" id="UP000287144"/>
    </source>
</evidence>
<evidence type="ECO:0000256" key="1">
    <source>
        <dbReference type="ARBA" id="ARBA00023002"/>
    </source>
</evidence>
<dbReference type="Proteomes" id="UP000287144">
    <property type="component" value="Unassembled WGS sequence"/>
</dbReference>
<protein>
    <recommendedName>
        <fullName evidence="3">Alcohol dehydrogenase iron-type/glycerol dehydrogenase GldA domain-containing protein</fullName>
    </recommendedName>
</protein>
<comment type="caution">
    <text evidence="4">The sequence shown here is derived from an EMBL/GenBank/DDBJ whole genome shotgun (WGS) entry which is preliminary data.</text>
</comment>
<feature type="domain" description="Alcohol dehydrogenase iron-type/glycerol dehydrogenase GldA" evidence="3">
    <location>
        <begin position="164"/>
        <end position="272"/>
    </location>
</feature>
<dbReference type="Pfam" id="PF00465">
    <property type="entry name" value="Fe-ADH"/>
    <property type="match status" value="1"/>
</dbReference>
<feature type="region of interest" description="Disordered" evidence="2">
    <location>
        <begin position="130"/>
        <end position="167"/>
    </location>
</feature>
<dbReference type="AlphaFoldDB" id="A0A428SDM0"/>
<dbReference type="GO" id="GO:0046872">
    <property type="term" value="F:metal ion binding"/>
    <property type="evidence" value="ECO:0007669"/>
    <property type="project" value="InterPro"/>
</dbReference>
<name>A0A428SDM0_9HYPO</name>
<evidence type="ECO:0000259" key="3">
    <source>
        <dbReference type="Pfam" id="PF00465"/>
    </source>
</evidence>
<dbReference type="Gene3D" id="3.40.50.1970">
    <property type="match status" value="1"/>
</dbReference>
<dbReference type="SUPFAM" id="SSF56796">
    <property type="entry name" value="Dehydroquinate synthase-like"/>
    <property type="match status" value="1"/>
</dbReference>
<sequence>MISRITGFQGDIKTGETHSVKPFARNQDHLQGAGQNGKGFTIGTYSRNEKPQWLPQIYQAEATRDATLLRITHSPPRFMNSHKPRLDWRYSTALSNSGVRVTDPDLIAIRAKLLDALAAKASALVTPLATNVSPRSSHAGAVQRRNSGSRSRSRPRRSSHGPSPRVVVGRDAVKNLPVELARLHLSSPLIVSSPSRLDLARKIQAIIPNLDSRILSSSIIAIPARISGRDCVVSLGGGSAVTLARAVGLRKGIPHICIPTTYSGNEMIPKSISLGRRERGAVGESMLRASKEIAKKSKLLPTVIIYDENLTISSPTRFSAPSNEDVMKDLHRAGPGPKSEDAYWSYIHLPGV</sequence>
<keyword evidence="1" id="KW-0560">Oxidoreductase</keyword>
<gene>
    <name evidence="4" type="ORF">CEP52_015391</name>
</gene>